<dbReference type="SUPFAM" id="SSF49899">
    <property type="entry name" value="Concanavalin A-like lectins/glucanases"/>
    <property type="match status" value="1"/>
</dbReference>
<feature type="domain" description="B box-type" evidence="10">
    <location>
        <begin position="163"/>
        <end position="199"/>
    </location>
</feature>
<dbReference type="AlphaFoldDB" id="A0A9D3PWK1"/>
<dbReference type="PROSITE" id="PS50089">
    <property type="entry name" value="ZF_RING_2"/>
    <property type="match status" value="1"/>
</dbReference>
<evidence type="ECO:0000256" key="8">
    <source>
        <dbReference type="SAM" id="MobiDB-lite"/>
    </source>
</evidence>
<keyword evidence="13" id="KW-1185">Reference proteome</keyword>
<dbReference type="InterPro" id="IPR001841">
    <property type="entry name" value="Znf_RING"/>
</dbReference>
<evidence type="ECO:0000256" key="1">
    <source>
        <dbReference type="ARBA" id="ARBA00022588"/>
    </source>
</evidence>
<dbReference type="Gene3D" id="4.10.830.40">
    <property type="match status" value="1"/>
</dbReference>
<evidence type="ECO:0000259" key="10">
    <source>
        <dbReference type="PROSITE" id="PS50119"/>
    </source>
</evidence>
<dbReference type="OrthoDB" id="6105938at2759"/>
<dbReference type="Pfam" id="PF13445">
    <property type="entry name" value="zf-RING_UBOX"/>
    <property type="match status" value="1"/>
</dbReference>
<dbReference type="InterPro" id="IPR017907">
    <property type="entry name" value="Znf_RING_CS"/>
</dbReference>
<protein>
    <submittedName>
        <fullName evidence="12">Uncharacterized protein</fullName>
    </submittedName>
</protein>
<dbReference type="SUPFAM" id="SSF57845">
    <property type="entry name" value="B-box zinc-binding domain"/>
    <property type="match status" value="1"/>
</dbReference>
<evidence type="ECO:0000259" key="11">
    <source>
        <dbReference type="PROSITE" id="PS50188"/>
    </source>
</evidence>
<dbReference type="PRINTS" id="PR01407">
    <property type="entry name" value="BUTYPHLNCDUF"/>
</dbReference>
<organism evidence="12 13">
    <name type="scientific">Megalops atlanticus</name>
    <name type="common">Tarpon</name>
    <name type="synonym">Clupea gigantea</name>
    <dbReference type="NCBI Taxonomy" id="7932"/>
    <lineage>
        <taxon>Eukaryota</taxon>
        <taxon>Metazoa</taxon>
        <taxon>Chordata</taxon>
        <taxon>Craniata</taxon>
        <taxon>Vertebrata</taxon>
        <taxon>Euteleostomi</taxon>
        <taxon>Actinopterygii</taxon>
        <taxon>Neopterygii</taxon>
        <taxon>Teleostei</taxon>
        <taxon>Elopiformes</taxon>
        <taxon>Megalopidae</taxon>
        <taxon>Megalops</taxon>
    </lineage>
</organism>
<proteinExistence type="predicted"/>
<feature type="region of interest" description="Disordered" evidence="8">
    <location>
        <begin position="70"/>
        <end position="105"/>
    </location>
</feature>
<keyword evidence="5" id="KW-0391">Immunity</keyword>
<keyword evidence="3 6" id="KW-0863">Zinc-finger</keyword>
<dbReference type="InterPro" id="IPR003877">
    <property type="entry name" value="SPRY_dom"/>
</dbReference>
<keyword evidence="7" id="KW-0175">Coiled coil</keyword>
<dbReference type="InterPro" id="IPR013320">
    <property type="entry name" value="ConA-like_dom_sf"/>
</dbReference>
<dbReference type="PANTHER" id="PTHR25465:SF35">
    <property type="entry name" value="E3 UBIQUITIN_ISG15 LIGASE TRIM25-RELATED"/>
    <property type="match status" value="1"/>
</dbReference>
<dbReference type="Gene3D" id="3.30.160.60">
    <property type="entry name" value="Classic Zinc Finger"/>
    <property type="match status" value="1"/>
</dbReference>
<dbReference type="Gene3D" id="3.30.40.10">
    <property type="entry name" value="Zinc/RING finger domain, C3HC4 (zinc finger)"/>
    <property type="match status" value="1"/>
</dbReference>
<sequence length="557" mass="61965">MASMGASLDTDVGVPPKCPLCHQECADPTALRCGHCFCLACIQEVWSSSPTGPYYCPECREEYRKLPAFGRRADGPSTSAEHGAQGRRPSSPQGRANGDWPSTSGTSVRCHYCPSPCQQVAVKTCLVCGASMCSEHVQAHLESPVFQSHPLVAPTADISLWRCQEHQEMSKIYCRDCRVCACTVCTVIGAHRNHDCVGVAEAEIELRRNLKDDLKKMQDNEQAIQSTMGSLQEKKLSVQASLDEARAGLQQQYQAMREALEREEQRALQCVAREERRVLGAMQTQLDLLQDALGSFQKSLDILAELSDAKGAERVKEQAFIMEYNKISKSMTEMSNPVEELEPPPEVDHTRLAQLNEWAERRLSTVFLGVPDRDRLRLFYGITPSLNPDTAHPKLVLSEENRRVTYSEEAQPYPEQVARFSTFPQVLAATPRKGGRSYWEVEVTGEGRWKVAVCEALIARKGAKDACRIGFNVHSWCLFGERGKLEALHNKESTPVSESAPQRVGVFLDMEEGCVSFYSVAEGGALTLLHSFQKLFTQPLYPALAVSKSQLTFCHLF</sequence>
<feature type="coiled-coil region" evidence="7">
    <location>
        <begin position="200"/>
        <end position="277"/>
    </location>
</feature>
<evidence type="ECO:0000313" key="12">
    <source>
        <dbReference type="EMBL" id="KAG7468619.1"/>
    </source>
</evidence>
<dbReference type="SMART" id="SM00589">
    <property type="entry name" value="PRY"/>
    <property type="match status" value="1"/>
</dbReference>
<dbReference type="InterPro" id="IPR006574">
    <property type="entry name" value="PRY"/>
</dbReference>
<name>A0A9D3PWK1_MEGAT</name>
<dbReference type="GO" id="GO:0005737">
    <property type="term" value="C:cytoplasm"/>
    <property type="evidence" value="ECO:0007669"/>
    <property type="project" value="UniProtKB-ARBA"/>
</dbReference>
<gene>
    <name evidence="12" type="ORF">MATL_G00145080</name>
</gene>
<evidence type="ECO:0000256" key="4">
    <source>
        <dbReference type="ARBA" id="ARBA00022833"/>
    </source>
</evidence>
<comment type="caution">
    <text evidence="12">The sequence shown here is derived from an EMBL/GenBank/DDBJ whole genome shotgun (WGS) entry which is preliminary data.</text>
</comment>
<dbReference type="Gene3D" id="2.60.120.920">
    <property type="match status" value="1"/>
</dbReference>
<dbReference type="EMBL" id="JAFDVH010000011">
    <property type="protein sequence ID" value="KAG7468619.1"/>
    <property type="molecule type" value="Genomic_DNA"/>
</dbReference>
<accession>A0A9D3PWK1</accession>
<dbReference type="InterPro" id="IPR003879">
    <property type="entry name" value="Butyrophylin_SPRY"/>
</dbReference>
<keyword evidence="2" id="KW-0479">Metal-binding</keyword>
<keyword evidence="4" id="KW-0862">Zinc</keyword>
<feature type="compositionally biased region" description="Polar residues" evidence="8">
    <location>
        <begin position="88"/>
        <end position="105"/>
    </location>
</feature>
<dbReference type="GO" id="GO:0008270">
    <property type="term" value="F:zinc ion binding"/>
    <property type="evidence" value="ECO:0007669"/>
    <property type="project" value="UniProtKB-KW"/>
</dbReference>
<dbReference type="InterPro" id="IPR013083">
    <property type="entry name" value="Znf_RING/FYVE/PHD"/>
</dbReference>
<feature type="domain" description="B30.2/SPRY" evidence="11">
    <location>
        <begin position="364"/>
        <end position="557"/>
    </location>
</feature>
<dbReference type="Pfam" id="PF13765">
    <property type="entry name" value="PRY"/>
    <property type="match status" value="1"/>
</dbReference>
<dbReference type="InterPro" id="IPR027370">
    <property type="entry name" value="Znf-RING_euk"/>
</dbReference>
<keyword evidence="1" id="KW-0399">Innate immunity</keyword>
<evidence type="ECO:0000256" key="7">
    <source>
        <dbReference type="SAM" id="Coils"/>
    </source>
</evidence>
<evidence type="ECO:0000313" key="13">
    <source>
        <dbReference type="Proteomes" id="UP001046870"/>
    </source>
</evidence>
<dbReference type="Pfam" id="PF00622">
    <property type="entry name" value="SPRY"/>
    <property type="match status" value="1"/>
</dbReference>
<dbReference type="InterPro" id="IPR000315">
    <property type="entry name" value="Znf_B-box"/>
</dbReference>
<dbReference type="InterPro" id="IPR043136">
    <property type="entry name" value="B30.2/SPRY_sf"/>
</dbReference>
<evidence type="ECO:0000256" key="3">
    <source>
        <dbReference type="ARBA" id="ARBA00022771"/>
    </source>
</evidence>
<evidence type="ECO:0000259" key="9">
    <source>
        <dbReference type="PROSITE" id="PS50089"/>
    </source>
</evidence>
<dbReference type="SMART" id="SM00449">
    <property type="entry name" value="SPRY"/>
    <property type="match status" value="1"/>
</dbReference>
<evidence type="ECO:0000256" key="2">
    <source>
        <dbReference type="ARBA" id="ARBA00022723"/>
    </source>
</evidence>
<evidence type="ECO:0000256" key="5">
    <source>
        <dbReference type="ARBA" id="ARBA00022859"/>
    </source>
</evidence>
<dbReference type="PROSITE" id="PS00518">
    <property type="entry name" value="ZF_RING_1"/>
    <property type="match status" value="1"/>
</dbReference>
<dbReference type="Proteomes" id="UP001046870">
    <property type="component" value="Chromosome 11"/>
</dbReference>
<reference evidence="12" key="1">
    <citation type="submission" date="2021-01" db="EMBL/GenBank/DDBJ databases">
        <authorList>
            <person name="Zahm M."/>
            <person name="Roques C."/>
            <person name="Cabau C."/>
            <person name="Klopp C."/>
            <person name="Donnadieu C."/>
            <person name="Jouanno E."/>
            <person name="Lampietro C."/>
            <person name="Louis A."/>
            <person name="Herpin A."/>
            <person name="Echchiki A."/>
            <person name="Berthelot C."/>
            <person name="Parey E."/>
            <person name="Roest-Crollius H."/>
            <person name="Braasch I."/>
            <person name="Postlethwait J."/>
            <person name="Bobe J."/>
            <person name="Montfort J."/>
            <person name="Bouchez O."/>
            <person name="Begum T."/>
            <person name="Mejri S."/>
            <person name="Adams A."/>
            <person name="Chen W.-J."/>
            <person name="Guiguen Y."/>
        </authorList>
    </citation>
    <scope>NUCLEOTIDE SEQUENCE</scope>
    <source>
        <strain evidence="12">YG-15Mar2019-1</strain>
        <tissue evidence="12">Brain</tissue>
    </source>
</reference>
<dbReference type="InterPro" id="IPR051051">
    <property type="entry name" value="E3_ubiq-ligase_TRIM/RNF"/>
</dbReference>
<dbReference type="Pfam" id="PF00643">
    <property type="entry name" value="zf-B_box"/>
    <property type="match status" value="1"/>
</dbReference>
<dbReference type="InterPro" id="IPR001870">
    <property type="entry name" value="B30.2/SPRY"/>
</dbReference>
<feature type="domain" description="RING-type" evidence="9">
    <location>
        <begin position="18"/>
        <end position="60"/>
    </location>
</feature>
<dbReference type="PROSITE" id="PS50188">
    <property type="entry name" value="B302_SPRY"/>
    <property type="match status" value="1"/>
</dbReference>
<dbReference type="PANTHER" id="PTHR25465">
    <property type="entry name" value="B-BOX DOMAIN CONTAINING"/>
    <property type="match status" value="1"/>
</dbReference>
<dbReference type="GO" id="GO:0045087">
    <property type="term" value="P:innate immune response"/>
    <property type="evidence" value="ECO:0007669"/>
    <property type="project" value="UniProtKB-KW"/>
</dbReference>
<dbReference type="CDD" id="cd19802">
    <property type="entry name" value="Bbox1_TRIM8-like"/>
    <property type="match status" value="1"/>
</dbReference>
<evidence type="ECO:0000256" key="6">
    <source>
        <dbReference type="PROSITE-ProRule" id="PRU00024"/>
    </source>
</evidence>
<dbReference type="SMART" id="SM00184">
    <property type="entry name" value="RING"/>
    <property type="match status" value="1"/>
</dbReference>
<dbReference type="SMART" id="SM00336">
    <property type="entry name" value="BBOX"/>
    <property type="match status" value="1"/>
</dbReference>
<dbReference type="SUPFAM" id="SSF57850">
    <property type="entry name" value="RING/U-box"/>
    <property type="match status" value="1"/>
</dbReference>
<dbReference type="PROSITE" id="PS50119">
    <property type="entry name" value="ZF_BBOX"/>
    <property type="match status" value="1"/>
</dbReference>